<dbReference type="OrthoDB" id="3053737at2759"/>
<evidence type="ECO:0000256" key="1">
    <source>
        <dbReference type="SAM" id="MobiDB-lite"/>
    </source>
</evidence>
<feature type="region of interest" description="Disordered" evidence="1">
    <location>
        <begin position="179"/>
        <end position="204"/>
    </location>
</feature>
<reference evidence="2 3" key="1">
    <citation type="journal article" date="2015" name="Fungal Genet. Biol.">
        <title>Evolution of novel wood decay mechanisms in Agaricales revealed by the genome sequences of Fistulina hepatica and Cylindrobasidium torrendii.</title>
        <authorList>
            <person name="Floudas D."/>
            <person name="Held B.W."/>
            <person name="Riley R."/>
            <person name="Nagy L.G."/>
            <person name="Koehler G."/>
            <person name="Ransdell A.S."/>
            <person name="Younus H."/>
            <person name="Chow J."/>
            <person name="Chiniquy J."/>
            <person name="Lipzen A."/>
            <person name="Tritt A."/>
            <person name="Sun H."/>
            <person name="Haridas S."/>
            <person name="LaButti K."/>
            <person name="Ohm R.A."/>
            <person name="Kues U."/>
            <person name="Blanchette R.A."/>
            <person name="Grigoriev I.V."/>
            <person name="Minto R.E."/>
            <person name="Hibbett D.S."/>
        </authorList>
    </citation>
    <scope>NUCLEOTIDE SEQUENCE [LARGE SCALE GENOMIC DNA]</scope>
    <source>
        <strain evidence="2 3">ATCC 64428</strain>
    </source>
</reference>
<evidence type="ECO:0000313" key="2">
    <source>
        <dbReference type="EMBL" id="KIY42954.1"/>
    </source>
</evidence>
<accession>A0A0D7A0N0</accession>
<dbReference type="AlphaFoldDB" id="A0A0D7A0N0"/>
<gene>
    <name evidence="2" type="ORF">FISHEDRAFT_63039</name>
</gene>
<name>A0A0D7A0N0_9AGAR</name>
<protein>
    <submittedName>
        <fullName evidence="2">Uncharacterized protein</fullName>
    </submittedName>
</protein>
<feature type="non-terminal residue" evidence="2">
    <location>
        <position position="1"/>
    </location>
</feature>
<dbReference type="EMBL" id="KN882149">
    <property type="protein sequence ID" value="KIY42954.1"/>
    <property type="molecule type" value="Genomic_DNA"/>
</dbReference>
<organism evidence="2 3">
    <name type="scientific">Fistulina hepatica ATCC 64428</name>
    <dbReference type="NCBI Taxonomy" id="1128425"/>
    <lineage>
        <taxon>Eukaryota</taxon>
        <taxon>Fungi</taxon>
        <taxon>Dikarya</taxon>
        <taxon>Basidiomycota</taxon>
        <taxon>Agaricomycotina</taxon>
        <taxon>Agaricomycetes</taxon>
        <taxon>Agaricomycetidae</taxon>
        <taxon>Agaricales</taxon>
        <taxon>Fistulinaceae</taxon>
        <taxon>Fistulina</taxon>
    </lineage>
</organism>
<proteinExistence type="predicted"/>
<sequence length="268" mass="30550">ATQQEAERQREALATELAAFRIEQARVMCNVADQLTEEYMKDVEVQRLFLPSSLTQEDRDKWQLSTLSEVEANLREGAIHDEQGNIMTAVALVSSGRRCQRKQASGQDANTRAQRIIQKHKSMLTEAIARYNGHRAALIELRQYADPAKECQFRHVELKDVFRKNTVETRRLGDSKRNEGAIYHGAGTPQPVRMRSASSTKGEKMGTFGTVATKKNKGPPPHNHPVPVRVMMTALPSSIMLHFIYMRTWRNGKNNRIEFSIFVWKRTS</sequence>
<keyword evidence="3" id="KW-1185">Reference proteome</keyword>
<evidence type="ECO:0000313" key="3">
    <source>
        <dbReference type="Proteomes" id="UP000054144"/>
    </source>
</evidence>
<dbReference type="Proteomes" id="UP000054144">
    <property type="component" value="Unassembled WGS sequence"/>
</dbReference>